<dbReference type="Proteomes" id="UP000030651">
    <property type="component" value="Unassembled WGS sequence"/>
</dbReference>
<accession>W3WSU4</accession>
<dbReference type="AlphaFoldDB" id="W3WSU4"/>
<dbReference type="EMBL" id="KI912116">
    <property type="protein sequence ID" value="ETS76930.1"/>
    <property type="molecule type" value="Genomic_DNA"/>
</dbReference>
<dbReference type="PANTHER" id="PTHR28004">
    <property type="entry name" value="ZGC:162816-RELATED"/>
    <property type="match status" value="1"/>
</dbReference>
<dbReference type="SUPFAM" id="SSF51419">
    <property type="entry name" value="PLP-binding barrel"/>
    <property type="match status" value="1"/>
</dbReference>
<keyword evidence="9" id="KW-0539">Nucleus</keyword>
<proteinExistence type="inferred from homology"/>
<dbReference type="Pfam" id="PF14031">
    <property type="entry name" value="D-ser_dehydrat"/>
    <property type="match status" value="1"/>
</dbReference>
<dbReference type="eggNOG" id="ENOG502QRZ0">
    <property type="taxonomic scope" value="Eukaryota"/>
</dbReference>
<evidence type="ECO:0000313" key="18">
    <source>
        <dbReference type="Proteomes" id="UP000030651"/>
    </source>
</evidence>
<dbReference type="GO" id="GO:0000981">
    <property type="term" value="F:DNA-binding transcription factor activity, RNA polymerase II-specific"/>
    <property type="evidence" value="ECO:0007669"/>
    <property type="project" value="InterPro"/>
</dbReference>
<name>W3WSU4_PESFW</name>
<evidence type="ECO:0000256" key="11">
    <source>
        <dbReference type="ARBA" id="ARBA00055764"/>
    </source>
</evidence>
<reference evidence="18" key="1">
    <citation type="journal article" date="2015" name="BMC Genomics">
        <title>Genomic and transcriptomic analysis of the endophytic fungus Pestalotiopsis fici reveals its lifestyle and high potential for synthesis of natural products.</title>
        <authorList>
            <person name="Wang X."/>
            <person name="Zhang X."/>
            <person name="Liu L."/>
            <person name="Xiang M."/>
            <person name="Wang W."/>
            <person name="Sun X."/>
            <person name="Che Y."/>
            <person name="Guo L."/>
            <person name="Liu G."/>
            <person name="Guo L."/>
            <person name="Wang C."/>
            <person name="Yin W.B."/>
            <person name="Stadler M."/>
            <person name="Zhang X."/>
            <person name="Liu X."/>
        </authorList>
    </citation>
    <scope>NUCLEOTIDE SEQUENCE [LARGE SCALE GENOMIC DNA]</scope>
    <source>
        <strain evidence="18">W106-1 / CGMCC3.15140</strain>
    </source>
</reference>
<keyword evidence="7" id="KW-0663">Pyridoxal phosphate</keyword>
<evidence type="ECO:0000256" key="2">
    <source>
        <dbReference type="ARBA" id="ARBA00001947"/>
    </source>
</evidence>
<keyword evidence="4" id="KW-0216">Detoxification</keyword>
<evidence type="ECO:0000256" key="6">
    <source>
        <dbReference type="ARBA" id="ARBA00022833"/>
    </source>
</evidence>
<dbReference type="GO" id="GO:0008270">
    <property type="term" value="F:zinc ion binding"/>
    <property type="evidence" value="ECO:0007669"/>
    <property type="project" value="InterPro"/>
</dbReference>
<dbReference type="GO" id="GO:0036088">
    <property type="term" value="P:D-serine catabolic process"/>
    <property type="evidence" value="ECO:0007669"/>
    <property type="project" value="TreeGrafter"/>
</dbReference>
<protein>
    <recommendedName>
        <fullName evidence="13">D-serine dehydratase</fullName>
        <ecNumber evidence="12">4.3.1.18</ecNumber>
    </recommendedName>
    <alternativeName>
        <fullName evidence="14">D-serine deaminase</fullName>
    </alternativeName>
</protein>
<keyword evidence="5" id="KW-0479">Metal-binding</keyword>
<dbReference type="CDD" id="cd00067">
    <property type="entry name" value="GAL4"/>
    <property type="match status" value="1"/>
</dbReference>
<evidence type="ECO:0000256" key="9">
    <source>
        <dbReference type="ARBA" id="ARBA00023242"/>
    </source>
</evidence>
<dbReference type="Pfam" id="PF01168">
    <property type="entry name" value="Ala_racemase_N"/>
    <property type="match status" value="1"/>
</dbReference>
<dbReference type="PANTHER" id="PTHR28004:SF2">
    <property type="entry name" value="D-SERINE DEHYDRATASE"/>
    <property type="match status" value="1"/>
</dbReference>
<evidence type="ECO:0000256" key="1">
    <source>
        <dbReference type="ARBA" id="ARBA00001933"/>
    </source>
</evidence>
<dbReference type="GO" id="GO:0009636">
    <property type="term" value="P:response to toxic substance"/>
    <property type="evidence" value="ECO:0007669"/>
    <property type="project" value="UniProtKB-KW"/>
</dbReference>
<dbReference type="InterPro" id="IPR021858">
    <property type="entry name" value="Fun_TF"/>
</dbReference>
<dbReference type="OMA" id="GPMARIN"/>
<dbReference type="InterPro" id="IPR029066">
    <property type="entry name" value="PLP-binding_barrel"/>
</dbReference>
<sequence>MDFSLEHHKDYIGRPIAELPTPSLIVSLPIVKKNIAALHKDVEDLGIDFRPHVKTLKTLEITRMMLGNGKYRSVVASTLAEIRGLLPLVKEGQLDELDALRQSLRITLMVDNEQQIDVLEAYSASKPWDIFVKLDVGSHRAGVATESPALRSLVERAEKSIAANIYGFYCHAGHSYGGRSREAAEETLNVEITSVLHAASLLSESRDLVVSIGATPTAHVVSAFKHKVPSNIKLELHAGNFPCNDLQQVSTNLVCESDQAIRVATEVCGVYPERNEALVNAGAIALSRETSDYSGYGRVVGKPDWSPIRLSQEHGILGTTEGEAKVIDNFKPTANHITFRAGEPSHETPYLTKVENKEWRWKVGSLVYNDPCTIETRLIIFSELKFIPAVPITMRNLGLTYDEIYRHLLPPNRHCQNLDQEQSEIGPTNLSVVQTGTKKCDEIKPMCTGCSRNQLTCRWPVEIHTRRDSDKSVQGNRTLMDSAEQSSSQATNISFSGSPNNREGSLNKDVPVQSHTPEEVSLHDSVDVCNVQAETPTRQPHQTRLESVEPDSNEPLEFLPSQLGIDVQADSESGSHSGPEALPSDTILGSPLPESHYGHLRALELMPMLEMHSIPSSPSCFPGLQTRSFQLLSYYTSRTALSMGNGSTTDNPFITQMVPLMFVNKLILQLVLTQTATHQAIARGDTLEAVRQDYASALRYFQSAIEDYLSGCEGSLLWVTLGALIMCFTETARGDVHGAIFDHLSASGPLVAQLIIHTDNHIPRAMKNFITEYYVYTGLISMISIDATVCTKPLLDPGVVAEAQRLATSGYVGQLCGTWLPLLLLIPEIASFAGRALSKTVNPSFPQFDDFATYSSLESQILAFCPTTVVDQDVVICSLIYQQAVHLYLLTCLKGYQQDDGAMLYSQQTENSLTQAFTLLRQLGPMARINTSLCWAIAVIGCCITDQEQRAELCGRLTTMFKSIGLGNIRATKKLLNLVWKQPVTEQSPWFIHKAMQENQMWISFA</sequence>
<keyword evidence="8" id="KW-0456">Lyase</keyword>
<dbReference type="KEGG" id="pfy:PFICI_10804"/>
<evidence type="ECO:0000256" key="10">
    <source>
        <dbReference type="ARBA" id="ARBA00051198"/>
    </source>
</evidence>
<dbReference type="GeneID" id="19275817"/>
<dbReference type="GO" id="GO:0008721">
    <property type="term" value="F:D-serine ammonia-lyase activity"/>
    <property type="evidence" value="ECO:0007669"/>
    <property type="project" value="UniProtKB-EC"/>
</dbReference>
<dbReference type="InterPro" id="IPR026956">
    <property type="entry name" value="D-ser_dehydrat-like_dom"/>
</dbReference>
<dbReference type="Pfam" id="PF11951">
    <property type="entry name" value="Fungal_trans_2"/>
    <property type="match status" value="1"/>
</dbReference>
<evidence type="ECO:0000256" key="3">
    <source>
        <dbReference type="ARBA" id="ARBA00005323"/>
    </source>
</evidence>
<comment type="cofactor">
    <cofactor evidence="2">
        <name>Zn(2+)</name>
        <dbReference type="ChEBI" id="CHEBI:29105"/>
    </cofactor>
</comment>
<dbReference type="InterPro" id="IPR042208">
    <property type="entry name" value="D-ser_dehydrat-like_sf"/>
</dbReference>
<feature type="domain" description="D-serine dehydratase-like" evidence="16">
    <location>
        <begin position="260"/>
        <end position="382"/>
    </location>
</feature>
<dbReference type="Gene3D" id="2.40.37.20">
    <property type="entry name" value="D-serine dehydratase-like domain"/>
    <property type="match status" value="1"/>
</dbReference>
<comment type="function">
    <text evidence="11">Catalyzes the conversion of D-serine to pyruvate and ammonia. May play a role in D-serine detoxification.</text>
</comment>
<dbReference type="HOGENOM" id="CLU_298611_0_0_1"/>
<evidence type="ECO:0000256" key="13">
    <source>
        <dbReference type="ARBA" id="ARBA00069616"/>
    </source>
</evidence>
<gene>
    <name evidence="17" type="ORF">PFICI_10804</name>
</gene>
<keyword evidence="18" id="KW-1185">Reference proteome</keyword>
<dbReference type="InterPro" id="IPR001138">
    <property type="entry name" value="Zn2Cys6_DnaBD"/>
</dbReference>
<evidence type="ECO:0000256" key="5">
    <source>
        <dbReference type="ARBA" id="ARBA00022723"/>
    </source>
</evidence>
<dbReference type="RefSeq" id="XP_007837576.1">
    <property type="nucleotide sequence ID" value="XM_007839385.1"/>
</dbReference>
<dbReference type="STRING" id="1229662.W3WSU4"/>
<organism evidence="17 18">
    <name type="scientific">Pestalotiopsis fici (strain W106-1 / CGMCC3.15140)</name>
    <dbReference type="NCBI Taxonomy" id="1229662"/>
    <lineage>
        <taxon>Eukaryota</taxon>
        <taxon>Fungi</taxon>
        <taxon>Dikarya</taxon>
        <taxon>Ascomycota</taxon>
        <taxon>Pezizomycotina</taxon>
        <taxon>Sordariomycetes</taxon>
        <taxon>Xylariomycetidae</taxon>
        <taxon>Amphisphaeriales</taxon>
        <taxon>Sporocadaceae</taxon>
        <taxon>Pestalotiopsis</taxon>
    </lineage>
</organism>
<comment type="similarity">
    <text evidence="3">Belongs to the DSD1 family.</text>
</comment>
<dbReference type="FunFam" id="3.20.20.10:FF:000016">
    <property type="entry name" value="D-serine dehydratase"/>
    <property type="match status" value="1"/>
</dbReference>
<evidence type="ECO:0000313" key="17">
    <source>
        <dbReference type="EMBL" id="ETS76930.1"/>
    </source>
</evidence>
<feature type="region of interest" description="Disordered" evidence="15">
    <location>
        <begin position="467"/>
        <end position="590"/>
    </location>
</feature>
<dbReference type="EC" id="4.3.1.18" evidence="12"/>
<feature type="compositionally biased region" description="Polar residues" evidence="15">
    <location>
        <begin position="532"/>
        <end position="542"/>
    </location>
</feature>
<feature type="compositionally biased region" description="Basic and acidic residues" evidence="15">
    <location>
        <begin position="516"/>
        <end position="526"/>
    </location>
</feature>
<evidence type="ECO:0000256" key="4">
    <source>
        <dbReference type="ARBA" id="ARBA00022575"/>
    </source>
</evidence>
<comment type="catalytic activity">
    <reaction evidence="10">
        <text>D-serine = pyruvate + NH4(+)</text>
        <dbReference type="Rhea" id="RHEA:13977"/>
        <dbReference type="ChEBI" id="CHEBI:15361"/>
        <dbReference type="ChEBI" id="CHEBI:28938"/>
        <dbReference type="ChEBI" id="CHEBI:35247"/>
        <dbReference type="EC" id="4.3.1.18"/>
    </reaction>
    <physiologicalReaction direction="left-to-right" evidence="10">
        <dbReference type="Rhea" id="RHEA:13978"/>
    </physiologicalReaction>
</comment>
<evidence type="ECO:0000256" key="8">
    <source>
        <dbReference type="ARBA" id="ARBA00023239"/>
    </source>
</evidence>
<dbReference type="SMART" id="SM01119">
    <property type="entry name" value="D-ser_dehydrat"/>
    <property type="match status" value="1"/>
</dbReference>
<evidence type="ECO:0000256" key="12">
    <source>
        <dbReference type="ARBA" id="ARBA00066349"/>
    </source>
</evidence>
<evidence type="ECO:0000256" key="15">
    <source>
        <dbReference type="SAM" id="MobiDB-lite"/>
    </source>
</evidence>
<keyword evidence="6" id="KW-0862">Zinc</keyword>
<evidence type="ECO:0000256" key="14">
    <source>
        <dbReference type="ARBA" id="ARBA00075219"/>
    </source>
</evidence>
<dbReference type="Gene3D" id="3.20.20.10">
    <property type="entry name" value="Alanine racemase"/>
    <property type="match status" value="1"/>
</dbReference>
<comment type="cofactor">
    <cofactor evidence="1">
        <name>pyridoxal 5'-phosphate</name>
        <dbReference type="ChEBI" id="CHEBI:597326"/>
    </cofactor>
</comment>
<dbReference type="InterPro" id="IPR001608">
    <property type="entry name" value="Ala_racemase_N"/>
</dbReference>
<dbReference type="OrthoDB" id="20198at2759"/>
<feature type="compositionally biased region" description="Polar residues" evidence="15">
    <location>
        <begin position="472"/>
        <end position="504"/>
    </location>
</feature>
<dbReference type="InParanoid" id="W3WSU4"/>
<dbReference type="InterPro" id="IPR051466">
    <property type="entry name" value="D-amino_acid_metab_enzyme"/>
</dbReference>
<evidence type="ECO:0000259" key="16">
    <source>
        <dbReference type="SMART" id="SM01119"/>
    </source>
</evidence>
<evidence type="ECO:0000256" key="7">
    <source>
        <dbReference type="ARBA" id="ARBA00022898"/>
    </source>
</evidence>